<dbReference type="EMBL" id="GBRH01278574">
    <property type="protein sequence ID" value="JAD19321.1"/>
    <property type="molecule type" value="Transcribed_RNA"/>
</dbReference>
<reference evidence="3" key="1">
    <citation type="submission" date="2014-09" db="EMBL/GenBank/DDBJ databases">
        <authorList>
            <person name="Magalhaes I.L.F."/>
            <person name="Oliveira U."/>
            <person name="Santos F.R."/>
            <person name="Vidigal T.H.D.A."/>
            <person name="Brescovit A.D."/>
            <person name="Santos A.J."/>
        </authorList>
    </citation>
    <scope>NUCLEOTIDE SEQUENCE</scope>
    <source>
        <tissue evidence="3">Shoot tissue taken approximately 20 cm above the soil surface</tissue>
    </source>
</reference>
<proteinExistence type="predicted"/>
<feature type="region of interest" description="Disordered" evidence="1">
    <location>
        <begin position="32"/>
        <end position="56"/>
    </location>
</feature>
<dbReference type="AlphaFoldDB" id="A0A0A8XZL0"/>
<evidence type="ECO:0000259" key="2">
    <source>
        <dbReference type="Pfam" id="PF16486"/>
    </source>
</evidence>
<evidence type="ECO:0000256" key="1">
    <source>
        <dbReference type="SAM" id="MobiDB-lite"/>
    </source>
</evidence>
<accession>A0A0A8XZL0</accession>
<organism evidence="3">
    <name type="scientific">Arundo donax</name>
    <name type="common">Giant reed</name>
    <name type="synonym">Donax arundinaceus</name>
    <dbReference type="NCBI Taxonomy" id="35708"/>
    <lineage>
        <taxon>Eukaryota</taxon>
        <taxon>Viridiplantae</taxon>
        <taxon>Streptophyta</taxon>
        <taxon>Embryophyta</taxon>
        <taxon>Tracheophyta</taxon>
        <taxon>Spermatophyta</taxon>
        <taxon>Magnoliopsida</taxon>
        <taxon>Liliopsida</taxon>
        <taxon>Poales</taxon>
        <taxon>Poaceae</taxon>
        <taxon>PACMAD clade</taxon>
        <taxon>Arundinoideae</taxon>
        <taxon>Arundineae</taxon>
        <taxon>Arundo</taxon>
    </lineage>
</organism>
<dbReference type="Pfam" id="PF16486">
    <property type="entry name" value="ArgoN"/>
    <property type="match status" value="1"/>
</dbReference>
<evidence type="ECO:0000313" key="3">
    <source>
        <dbReference type="EMBL" id="JAD19321.1"/>
    </source>
</evidence>
<protein>
    <recommendedName>
        <fullName evidence="2">Protein argonaute N-terminal domain-containing protein</fullName>
    </recommendedName>
</protein>
<sequence length="98" mass="10660">MNFAYDGEKSLFTIGTLQHVKDVFTVVVKDASSAKTVTSRSPGGNGSPGGSDMKRMKRPMQAKTLKVELSLAGKVPMGAITKVLRGQESDHYQMCLRR</sequence>
<dbReference type="InterPro" id="IPR032474">
    <property type="entry name" value="Argonaute_N"/>
</dbReference>
<name>A0A0A8XZL0_ARUDO</name>
<reference evidence="3" key="2">
    <citation type="journal article" date="2015" name="Data Brief">
        <title>Shoot transcriptome of the giant reed, Arundo donax.</title>
        <authorList>
            <person name="Barrero R.A."/>
            <person name="Guerrero F.D."/>
            <person name="Moolhuijzen P."/>
            <person name="Goolsby J.A."/>
            <person name="Tidwell J."/>
            <person name="Bellgard S.E."/>
            <person name="Bellgard M.I."/>
        </authorList>
    </citation>
    <scope>NUCLEOTIDE SEQUENCE</scope>
    <source>
        <tissue evidence="3">Shoot tissue taken approximately 20 cm above the soil surface</tissue>
    </source>
</reference>
<feature type="domain" description="Protein argonaute N-terminal" evidence="2">
    <location>
        <begin position="2"/>
        <end position="96"/>
    </location>
</feature>